<evidence type="ECO:0000256" key="2">
    <source>
        <dbReference type="ARBA" id="ARBA00023015"/>
    </source>
</evidence>
<dbReference type="PANTHER" id="PTHR30055:SF226">
    <property type="entry name" value="HTH-TYPE TRANSCRIPTIONAL REGULATOR PKSA"/>
    <property type="match status" value="1"/>
</dbReference>
<gene>
    <name evidence="7" type="ORF">GCM10010305_61370</name>
</gene>
<dbReference type="RefSeq" id="WP_189983410.1">
    <property type="nucleotide sequence ID" value="NZ_BMUL01000027.1"/>
</dbReference>
<dbReference type="InterPro" id="IPR009057">
    <property type="entry name" value="Homeodomain-like_sf"/>
</dbReference>
<dbReference type="Proteomes" id="UP000644020">
    <property type="component" value="Unassembled WGS sequence"/>
</dbReference>
<evidence type="ECO:0000256" key="4">
    <source>
        <dbReference type="ARBA" id="ARBA00023163"/>
    </source>
</evidence>
<evidence type="ECO:0000256" key="5">
    <source>
        <dbReference type="PROSITE-ProRule" id="PRU00335"/>
    </source>
</evidence>
<dbReference type="InterPro" id="IPR039538">
    <property type="entry name" value="BetI_C"/>
</dbReference>
<reference evidence="7" key="2">
    <citation type="submission" date="2020-09" db="EMBL/GenBank/DDBJ databases">
        <authorList>
            <person name="Sun Q."/>
            <person name="Ohkuma M."/>
        </authorList>
    </citation>
    <scope>NUCLEOTIDE SEQUENCE</scope>
    <source>
        <strain evidence="7">JCM 4518</strain>
    </source>
</reference>
<protein>
    <submittedName>
        <fullName evidence="7">Transcriptional regulator, TetR family protein</fullName>
    </submittedName>
</protein>
<dbReference type="EMBL" id="BMUL01000027">
    <property type="protein sequence ID" value="GHB10249.1"/>
    <property type="molecule type" value="Genomic_DNA"/>
</dbReference>
<dbReference type="InterPro" id="IPR001647">
    <property type="entry name" value="HTH_TetR"/>
</dbReference>
<evidence type="ECO:0000256" key="1">
    <source>
        <dbReference type="ARBA" id="ARBA00022491"/>
    </source>
</evidence>
<dbReference type="GO" id="GO:0003700">
    <property type="term" value="F:DNA-binding transcription factor activity"/>
    <property type="evidence" value="ECO:0007669"/>
    <property type="project" value="TreeGrafter"/>
</dbReference>
<dbReference type="PROSITE" id="PS50977">
    <property type="entry name" value="HTH_TETR_2"/>
    <property type="match status" value="1"/>
</dbReference>
<dbReference type="InterPro" id="IPR050109">
    <property type="entry name" value="HTH-type_TetR-like_transc_reg"/>
</dbReference>
<organism evidence="7 8">
    <name type="scientific">Streptomyces termitum</name>
    <dbReference type="NCBI Taxonomy" id="67368"/>
    <lineage>
        <taxon>Bacteria</taxon>
        <taxon>Bacillati</taxon>
        <taxon>Actinomycetota</taxon>
        <taxon>Actinomycetes</taxon>
        <taxon>Kitasatosporales</taxon>
        <taxon>Streptomycetaceae</taxon>
        <taxon>Streptomyces</taxon>
    </lineage>
</organism>
<evidence type="ECO:0000313" key="8">
    <source>
        <dbReference type="Proteomes" id="UP000644020"/>
    </source>
</evidence>
<dbReference type="SUPFAM" id="SSF48498">
    <property type="entry name" value="Tetracyclin repressor-like, C-terminal domain"/>
    <property type="match status" value="1"/>
</dbReference>
<dbReference type="InterPro" id="IPR036271">
    <property type="entry name" value="Tet_transcr_reg_TetR-rel_C_sf"/>
</dbReference>
<feature type="domain" description="HTH tetR-type" evidence="6">
    <location>
        <begin position="7"/>
        <end position="67"/>
    </location>
</feature>
<dbReference type="GO" id="GO:0000976">
    <property type="term" value="F:transcription cis-regulatory region binding"/>
    <property type="evidence" value="ECO:0007669"/>
    <property type="project" value="TreeGrafter"/>
</dbReference>
<name>A0A918TD42_9ACTN</name>
<feature type="DNA-binding region" description="H-T-H motif" evidence="5">
    <location>
        <begin position="30"/>
        <end position="49"/>
    </location>
</feature>
<sequence>MPRLSADERREQLAEAAIRVMIRDGVARTTTRAVVTEAGVPLGAFHYCFRSKEELFQTVIERIMERNLPPGDLAPPEGATPFEAVRAILRAYWEQVRARPAEHLVTYEVTQYALRSPGLADLARRQYRHYLDVNAAHLEAMGRAAGLAWTVELPVLARHGLGVLDGLTLTWLIDRDDAQALAALDEYARYLASVAVPLPAAGRPGGAGVSGPRRGSASP</sequence>
<evidence type="ECO:0000313" key="7">
    <source>
        <dbReference type="EMBL" id="GHB10249.1"/>
    </source>
</evidence>
<comment type="caution">
    <text evidence="7">The sequence shown here is derived from an EMBL/GenBank/DDBJ whole genome shotgun (WGS) entry which is preliminary data.</text>
</comment>
<dbReference type="SUPFAM" id="SSF46689">
    <property type="entry name" value="Homeodomain-like"/>
    <property type="match status" value="1"/>
</dbReference>
<accession>A0A918TD42</accession>
<keyword evidence="2" id="KW-0805">Transcription regulation</keyword>
<keyword evidence="1" id="KW-0678">Repressor</keyword>
<dbReference type="PANTHER" id="PTHR30055">
    <property type="entry name" value="HTH-TYPE TRANSCRIPTIONAL REGULATOR RUTR"/>
    <property type="match status" value="1"/>
</dbReference>
<dbReference type="AlphaFoldDB" id="A0A918TD42"/>
<dbReference type="Pfam" id="PF13977">
    <property type="entry name" value="TetR_C_6"/>
    <property type="match status" value="1"/>
</dbReference>
<evidence type="ECO:0000259" key="6">
    <source>
        <dbReference type="PROSITE" id="PS50977"/>
    </source>
</evidence>
<evidence type="ECO:0000256" key="3">
    <source>
        <dbReference type="ARBA" id="ARBA00023125"/>
    </source>
</evidence>
<keyword evidence="3 5" id="KW-0238">DNA-binding</keyword>
<proteinExistence type="predicted"/>
<dbReference type="Pfam" id="PF00440">
    <property type="entry name" value="TetR_N"/>
    <property type="match status" value="1"/>
</dbReference>
<keyword evidence="4" id="KW-0804">Transcription</keyword>
<reference evidence="7" key="1">
    <citation type="journal article" date="2014" name="Int. J. Syst. Evol. Microbiol.">
        <title>Complete genome sequence of Corynebacterium casei LMG S-19264T (=DSM 44701T), isolated from a smear-ripened cheese.</title>
        <authorList>
            <consortium name="US DOE Joint Genome Institute (JGI-PGF)"/>
            <person name="Walter F."/>
            <person name="Albersmeier A."/>
            <person name="Kalinowski J."/>
            <person name="Ruckert C."/>
        </authorList>
    </citation>
    <scope>NUCLEOTIDE SEQUENCE</scope>
    <source>
        <strain evidence="7">JCM 4518</strain>
    </source>
</reference>
<keyword evidence="8" id="KW-1185">Reference proteome</keyword>
<dbReference type="Gene3D" id="1.10.357.10">
    <property type="entry name" value="Tetracycline Repressor, domain 2"/>
    <property type="match status" value="1"/>
</dbReference>